<organism evidence="2 3">
    <name type="scientific">Subtercola vilae</name>
    <dbReference type="NCBI Taxonomy" id="2056433"/>
    <lineage>
        <taxon>Bacteria</taxon>
        <taxon>Bacillati</taxon>
        <taxon>Actinomycetota</taxon>
        <taxon>Actinomycetes</taxon>
        <taxon>Micrococcales</taxon>
        <taxon>Microbacteriaceae</taxon>
        <taxon>Subtercola</taxon>
    </lineage>
</organism>
<dbReference type="PANTHER" id="PTHR36928">
    <property type="entry name" value="PHOSPHATASE YCDX-RELATED"/>
    <property type="match status" value="1"/>
</dbReference>
<dbReference type="GO" id="GO:0042578">
    <property type="term" value="F:phosphoric ester hydrolase activity"/>
    <property type="evidence" value="ECO:0007669"/>
    <property type="project" value="TreeGrafter"/>
</dbReference>
<dbReference type="GO" id="GO:0005829">
    <property type="term" value="C:cytosol"/>
    <property type="evidence" value="ECO:0007669"/>
    <property type="project" value="TreeGrafter"/>
</dbReference>
<dbReference type="InterPro" id="IPR047967">
    <property type="entry name" value="PolX_PHP"/>
</dbReference>
<dbReference type="RefSeq" id="WP_136640375.1">
    <property type="nucleotide sequence ID" value="NZ_QYRT01000002.1"/>
</dbReference>
<dbReference type="FunFam" id="3.20.20.140:FF:000047">
    <property type="entry name" value="PHP domain-containing protein"/>
    <property type="match status" value="1"/>
</dbReference>
<feature type="domain" description="Polymerase/histidinol phosphatase N-terminal" evidence="1">
    <location>
        <begin position="101"/>
        <end position="196"/>
    </location>
</feature>
<name>A0A4V4RG60_9MICO</name>
<accession>A0A4V4RG60</accession>
<dbReference type="InterPro" id="IPR027421">
    <property type="entry name" value="DNA_pol_lamdba_lyase_dom_sf"/>
</dbReference>
<proteinExistence type="predicted"/>
<dbReference type="EMBL" id="QYRT01000002">
    <property type="protein sequence ID" value="TIH40604.1"/>
    <property type="molecule type" value="Genomic_DNA"/>
</dbReference>
<keyword evidence="3" id="KW-1185">Reference proteome</keyword>
<evidence type="ECO:0000313" key="3">
    <source>
        <dbReference type="Proteomes" id="UP000306192"/>
    </source>
</evidence>
<dbReference type="Gene3D" id="1.10.150.110">
    <property type="entry name" value="DNA polymerase beta, N-terminal domain-like"/>
    <property type="match status" value="1"/>
</dbReference>
<dbReference type="Gene3D" id="3.20.20.140">
    <property type="entry name" value="Metal-dependent hydrolases"/>
    <property type="match status" value="1"/>
</dbReference>
<comment type="caution">
    <text evidence="2">The sequence shown here is derived from an EMBL/GenBank/DDBJ whole genome shotgun (WGS) entry which is preliminary data.</text>
</comment>
<evidence type="ECO:0000313" key="2">
    <source>
        <dbReference type="EMBL" id="TIH40604.1"/>
    </source>
</evidence>
<dbReference type="SMART" id="SM00481">
    <property type="entry name" value="POLIIIAc"/>
    <property type="match status" value="1"/>
</dbReference>
<dbReference type="SUPFAM" id="SSF89550">
    <property type="entry name" value="PHP domain-like"/>
    <property type="match status" value="1"/>
</dbReference>
<gene>
    <name evidence="2" type="ORF">D4765_01050</name>
</gene>
<dbReference type="AlphaFoldDB" id="A0A4V4RG60"/>
<sequence length="352" mass="37916">MNPVEALNEIAFRLEFERAPQFKVQAFRRASAIVAALAPDELAERAADGRLKNTKGIGASTFEVVSQALGGDVPHRLEKLRADAVEILSEEGRALHAQIRGDLHSHSDWSDGTTSIDLMVEAGRMLGRHYLALTDHSPHLTVAHGLTAERLTEQLAVVESINAGGGSTSTDLTSADSAYASEPLRLLTGIEVDILDDGSLDQTPELLERLDVVVASIHSHLRVDSRTMTDRMLGAIADPHTNILGHCTGRLVEGSRGTRPPSEFDAQRVFAACAENDVAVEINARPERQDPPDELIALALEAGCLFSIDSDAHAPGQLALLDYGIERAARAGIAAERIITTWPLERVLAWAS</sequence>
<dbReference type="NCBIfam" id="NF005928">
    <property type="entry name" value="PRK07945.1"/>
    <property type="match status" value="1"/>
</dbReference>
<dbReference type="GO" id="GO:0008270">
    <property type="term" value="F:zinc ion binding"/>
    <property type="evidence" value="ECO:0007669"/>
    <property type="project" value="TreeGrafter"/>
</dbReference>
<dbReference type="InterPro" id="IPR050243">
    <property type="entry name" value="PHP_phosphatase"/>
</dbReference>
<dbReference type="SUPFAM" id="SSF47802">
    <property type="entry name" value="DNA polymerase beta, N-terminal domain-like"/>
    <property type="match status" value="1"/>
</dbReference>
<dbReference type="OrthoDB" id="9808747at2"/>
<dbReference type="Proteomes" id="UP000306192">
    <property type="component" value="Unassembled WGS sequence"/>
</dbReference>
<dbReference type="PANTHER" id="PTHR36928:SF1">
    <property type="entry name" value="PHOSPHATASE YCDX-RELATED"/>
    <property type="match status" value="1"/>
</dbReference>
<dbReference type="InterPro" id="IPR003141">
    <property type="entry name" value="Pol/His_phosphatase_N"/>
</dbReference>
<evidence type="ECO:0000259" key="1">
    <source>
        <dbReference type="SMART" id="SM00481"/>
    </source>
</evidence>
<protein>
    <submittedName>
        <fullName evidence="2">PHP domain-containing protein</fullName>
    </submittedName>
</protein>
<dbReference type="CDD" id="cd07436">
    <property type="entry name" value="PHP_PolX"/>
    <property type="match status" value="1"/>
</dbReference>
<dbReference type="Pfam" id="PF02811">
    <property type="entry name" value="PHP"/>
    <property type="match status" value="1"/>
</dbReference>
<reference evidence="2 3" key="1">
    <citation type="journal article" date="2019" name="Microorganisms">
        <title>Systematic Affiliation and Genome Analysis of Subtercola vilae DB165(T) with Particular Emphasis on Cold Adaptation of an Isolate from a High-Altitude Cold Volcano Lake.</title>
        <authorList>
            <person name="Villalobos A.S."/>
            <person name="Wiese J."/>
            <person name="Imhoff J.F."/>
            <person name="Dorador C."/>
            <person name="Keller A."/>
            <person name="Hentschel U."/>
        </authorList>
    </citation>
    <scope>NUCLEOTIDE SEQUENCE [LARGE SCALE GENOMIC DNA]</scope>
    <source>
        <strain evidence="2 3">DB165</strain>
    </source>
</reference>
<dbReference type="InterPro" id="IPR016195">
    <property type="entry name" value="Pol/histidinol_Pase-like"/>
</dbReference>
<dbReference type="InterPro" id="IPR004013">
    <property type="entry name" value="PHP_dom"/>
</dbReference>